<feature type="region of interest" description="Disordered" evidence="3">
    <location>
        <begin position="1"/>
        <end position="101"/>
    </location>
</feature>
<dbReference type="OrthoDB" id="408631at2759"/>
<evidence type="ECO:0000313" key="6">
    <source>
        <dbReference type="EMBL" id="CAH2242348.1"/>
    </source>
</evidence>
<dbReference type="InterPro" id="IPR002018">
    <property type="entry name" value="CarbesteraseB"/>
</dbReference>
<feature type="domain" description="Carboxylesterase type B" evidence="4">
    <location>
        <begin position="401"/>
        <end position="940"/>
    </location>
</feature>
<dbReference type="InterPro" id="IPR029058">
    <property type="entry name" value="AB_hydrolase_fold"/>
</dbReference>
<evidence type="ECO:0000256" key="1">
    <source>
        <dbReference type="ARBA" id="ARBA00005964"/>
    </source>
</evidence>
<keyword evidence="2" id="KW-0325">Glycoprotein</keyword>
<dbReference type="PANTHER" id="PTHR43903">
    <property type="entry name" value="NEUROLIGIN"/>
    <property type="match status" value="1"/>
</dbReference>
<feature type="compositionally biased region" description="Low complexity" evidence="3">
    <location>
        <begin position="236"/>
        <end position="247"/>
    </location>
</feature>
<comment type="similarity">
    <text evidence="1">Belongs to the type-B carboxylesterase/lipase family.</text>
</comment>
<feature type="region of interest" description="Disordered" evidence="3">
    <location>
        <begin position="660"/>
        <end position="698"/>
    </location>
</feature>
<dbReference type="AlphaFoldDB" id="A0A8S4S2X6"/>
<reference evidence="6" key="1">
    <citation type="submission" date="2022-03" db="EMBL/GenBank/DDBJ databases">
        <authorList>
            <person name="Lindestad O."/>
        </authorList>
    </citation>
    <scope>NUCLEOTIDE SEQUENCE</scope>
</reference>
<feature type="compositionally biased region" description="Polar residues" evidence="3">
    <location>
        <begin position="248"/>
        <end position="262"/>
    </location>
</feature>
<dbReference type="Pfam" id="PF00135">
    <property type="entry name" value="COesterase"/>
    <property type="match status" value="1"/>
</dbReference>
<protein>
    <submittedName>
        <fullName evidence="6">Jg19961 protein</fullName>
    </submittedName>
</protein>
<proteinExistence type="inferred from homology"/>
<dbReference type="SUPFAM" id="SSF53474">
    <property type="entry name" value="alpha/beta-Hydrolases"/>
    <property type="match status" value="1"/>
</dbReference>
<sequence>MDSKARPSTGKSATKKRRQSDDYDSEGSEEYSDEEVYSQGVHEEGLSSSSEGSSGTGVRIFDTKMKSKTTSRIPRAGDVPAQPSRSQASKQGLNESGGSPIIRPKRLKAMVSDGRMGANIPGTRDTSAQSSTLPDFSASRPAFRQLEFDRLDNYEINCEIERLSSPSIVQDYGDVLPDLPENLSLGNISTPSVSLLRSNAVTPNFSSEHNDAPPAFPVLRSESSTPDLPSDNHDAPSPQNSRNNSPSHQGATTTWNSNPNSMKTIDFTTEQQLLVPPPTDPYDAFRLFIDDDLLDLIVRETNANAVRVGAADNVKRNSRINNWKVLTKEELMTFLGLLLHTGTIRLNQGDLVLAMLWLCLCVFAFSAAPAAAVVGGAPAAAPEPDAAVVFTQKHGLSARLEGLKDDRLGYYTFAGIRYGEPPMGERRFQRPVRQYLAGEINATRYCAPCPQLDPRGSGQIIGNEDCLCLNVFAPKMPGDEQGSPVVIFIHGGNYRTGSATQYGGQHLTQKDTILVTVQYRLGSLGFLSTGQKDASGNTGLFDIRAGLEWVKEYIEFFGGDPSRVVVAGHGSGGSAASLVGLTPEGRSAGVVALSGAPLSPGAIRNETQTIEHSEAVAEKTGCPKAPPESLIMCLRKLPMEKIVQVDKDIKGDMLNTRAFLEDISGTEGSGPRSEGKDDERGLPPLVEEKPNESLKKKRQRNAMLTGVVSAETSRAVYGKYSNFLTQQAKAVTDFIKKDLIGNLRGVMETVGGLDVVGIQNVLPLPEYYGALLDTSTKAVDVLSQVVEATGDALFNFPAYQSVREWSAAAPAFLYSFEHVGNLTKGSHFLPGLALTQGTNNPTDKKAKGPAHGDELAYIFEPLDEEGRSVAGDISSSDVKVRDSFVSLIAKFAHSKPETNTSKTNDENVFSNFLGFKPYSADSEQFLKIGDKITVDKNFSNNINVEETPLEYILKIDNIKCAEIGEFCNNNSDCCSHSCLGFMKRCVS</sequence>
<dbReference type="InterPro" id="IPR029526">
    <property type="entry name" value="PGBD"/>
</dbReference>
<dbReference type="Pfam" id="PF13843">
    <property type="entry name" value="DDE_Tnp_1_7"/>
    <property type="match status" value="1"/>
</dbReference>
<evidence type="ECO:0000256" key="2">
    <source>
        <dbReference type="ARBA" id="ARBA00023180"/>
    </source>
</evidence>
<feature type="compositionally biased region" description="Acidic residues" evidence="3">
    <location>
        <begin position="22"/>
        <end position="36"/>
    </location>
</feature>
<dbReference type="Gene3D" id="3.40.50.1820">
    <property type="entry name" value="alpha/beta hydrolase"/>
    <property type="match status" value="1"/>
</dbReference>
<accession>A0A8S4S2X6</accession>
<feature type="region of interest" description="Disordered" evidence="3">
    <location>
        <begin position="204"/>
        <end position="262"/>
    </location>
</feature>
<feature type="compositionally biased region" description="Polar residues" evidence="3">
    <location>
        <begin position="83"/>
        <end position="97"/>
    </location>
</feature>
<name>A0A8S4S2X6_9NEOP</name>
<dbReference type="InterPro" id="IPR051093">
    <property type="entry name" value="Neuroligin/BSAL"/>
</dbReference>
<evidence type="ECO:0000259" key="4">
    <source>
        <dbReference type="Pfam" id="PF00135"/>
    </source>
</evidence>
<organism evidence="6 7">
    <name type="scientific">Pararge aegeria aegeria</name>
    <dbReference type="NCBI Taxonomy" id="348720"/>
    <lineage>
        <taxon>Eukaryota</taxon>
        <taxon>Metazoa</taxon>
        <taxon>Ecdysozoa</taxon>
        <taxon>Arthropoda</taxon>
        <taxon>Hexapoda</taxon>
        <taxon>Insecta</taxon>
        <taxon>Pterygota</taxon>
        <taxon>Neoptera</taxon>
        <taxon>Endopterygota</taxon>
        <taxon>Lepidoptera</taxon>
        <taxon>Glossata</taxon>
        <taxon>Ditrysia</taxon>
        <taxon>Papilionoidea</taxon>
        <taxon>Nymphalidae</taxon>
        <taxon>Satyrinae</taxon>
        <taxon>Satyrini</taxon>
        <taxon>Parargina</taxon>
        <taxon>Pararge</taxon>
    </lineage>
</organism>
<evidence type="ECO:0000259" key="5">
    <source>
        <dbReference type="Pfam" id="PF13843"/>
    </source>
</evidence>
<dbReference type="EMBL" id="CAKXAJ010025638">
    <property type="protein sequence ID" value="CAH2242348.1"/>
    <property type="molecule type" value="Genomic_DNA"/>
</dbReference>
<evidence type="ECO:0000313" key="7">
    <source>
        <dbReference type="Proteomes" id="UP000838756"/>
    </source>
</evidence>
<evidence type="ECO:0000256" key="3">
    <source>
        <dbReference type="SAM" id="MobiDB-lite"/>
    </source>
</evidence>
<feature type="domain" description="PiggyBac transposable element-derived protein" evidence="5">
    <location>
        <begin position="280"/>
        <end position="348"/>
    </location>
</feature>
<keyword evidence="7" id="KW-1185">Reference proteome</keyword>
<comment type="caution">
    <text evidence="6">The sequence shown here is derived from an EMBL/GenBank/DDBJ whole genome shotgun (WGS) entry which is preliminary data.</text>
</comment>
<gene>
    <name evidence="6" type="primary">jg19961</name>
    <name evidence="6" type="ORF">PAEG_LOCUS18674</name>
</gene>
<dbReference type="Proteomes" id="UP000838756">
    <property type="component" value="Unassembled WGS sequence"/>
</dbReference>
<feature type="compositionally biased region" description="Basic and acidic residues" evidence="3">
    <location>
        <begin position="673"/>
        <end position="694"/>
    </location>
</feature>